<name>A0A9P4MIQ0_9PEZI</name>
<evidence type="ECO:0000256" key="3">
    <source>
        <dbReference type="SAM" id="SignalP"/>
    </source>
</evidence>
<feature type="region of interest" description="Disordered" evidence="1">
    <location>
        <begin position="228"/>
        <end position="257"/>
    </location>
</feature>
<reference evidence="4" key="1">
    <citation type="journal article" date="2020" name="Stud. Mycol.">
        <title>101 Dothideomycetes genomes: a test case for predicting lifestyles and emergence of pathogens.</title>
        <authorList>
            <person name="Haridas S."/>
            <person name="Albert R."/>
            <person name="Binder M."/>
            <person name="Bloem J."/>
            <person name="Labutti K."/>
            <person name="Salamov A."/>
            <person name="Andreopoulos B."/>
            <person name="Baker S."/>
            <person name="Barry K."/>
            <person name="Bills G."/>
            <person name="Bluhm B."/>
            <person name="Cannon C."/>
            <person name="Castanera R."/>
            <person name="Culley D."/>
            <person name="Daum C."/>
            <person name="Ezra D."/>
            <person name="Gonzalez J."/>
            <person name="Henrissat B."/>
            <person name="Kuo A."/>
            <person name="Liang C."/>
            <person name="Lipzen A."/>
            <person name="Lutzoni F."/>
            <person name="Magnuson J."/>
            <person name="Mondo S."/>
            <person name="Nolan M."/>
            <person name="Ohm R."/>
            <person name="Pangilinan J."/>
            <person name="Park H.-J."/>
            <person name="Ramirez L."/>
            <person name="Alfaro M."/>
            <person name="Sun H."/>
            <person name="Tritt A."/>
            <person name="Yoshinaga Y."/>
            <person name="Zwiers L.-H."/>
            <person name="Turgeon B."/>
            <person name="Goodwin S."/>
            <person name="Spatafora J."/>
            <person name="Crous P."/>
            <person name="Grigoriev I."/>
        </authorList>
    </citation>
    <scope>NUCLEOTIDE SEQUENCE</scope>
    <source>
        <strain evidence="4">CBS 260.36</strain>
    </source>
</reference>
<feature type="chain" id="PRO_5040468866" evidence="3">
    <location>
        <begin position="21"/>
        <end position="596"/>
    </location>
</feature>
<proteinExistence type="predicted"/>
<dbReference type="Proteomes" id="UP000799439">
    <property type="component" value="Unassembled WGS sequence"/>
</dbReference>
<gene>
    <name evidence="4" type="ORF">K461DRAFT_277560</name>
</gene>
<keyword evidence="3" id="KW-0732">Signal</keyword>
<comment type="caution">
    <text evidence="4">The sequence shown here is derived from an EMBL/GenBank/DDBJ whole genome shotgun (WGS) entry which is preliminary data.</text>
</comment>
<accession>A0A9P4MIQ0</accession>
<dbReference type="EMBL" id="ML996084">
    <property type="protein sequence ID" value="KAF2154438.1"/>
    <property type="molecule type" value="Genomic_DNA"/>
</dbReference>
<evidence type="ECO:0000313" key="5">
    <source>
        <dbReference type="Proteomes" id="UP000799439"/>
    </source>
</evidence>
<dbReference type="AlphaFoldDB" id="A0A9P4MIQ0"/>
<evidence type="ECO:0000256" key="1">
    <source>
        <dbReference type="SAM" id="MobiDB-lite"/>
    </source>
</evidence>
<organism evidence="4 5">
    <name type="scientific">Myriangium duriaei CBS 260.36</name>
    <dbReference type="NCBI Taxonomy" id="1168546"/>
    <lineage>
        <taxon>Eukaryota</taxon>
        <taxon>Fungi</taxon>
        <taxon>Dikarya</taxon>
        <taxon>Ascomycota</taxon>
        <taxon>Pezizomycotina</taxon>
        <taxon>Dothideomycetes</taxon>
        <taxon>Dothideomycetidae</taxon>
        <taxon>Myriangiales</taxon>
        <taxon>Myriangiaceae</taxon>
        <taxon>Myriangium</taxon>
    </lineage>
</organism>
<feature type="compositionally biased region" description="Polar residues" evidence="1">
    <location>
        <begin position="587"/>
        <end position="596"/>
    </location>
</feature>
<keyword evidence="2" id="KW-0472">Membrane</keyword>
<feature type="compositionally biased region" description="Low complexity" evidence="1">
    <location>
        <begin position="560"/>
        <end position="585"/>
    </location>
</feature>
<keyword evidence="2" id="KW-1133">Transmembrane helix</keyword>
<feature type="compositionally biased region" description="Polar residues" evidence="1">
    <location>
        <begin position="514"/>
        <end position="539"/>
    </location>
</feature>
<keyword evidence="5" id="KW-1185">Reference proteome</keyword>
<feature type="transmembrane region" description="Helical" evidence="2">
    <location>
        <begin position="363"/>
        <end position="383"/>
    </location>
</feature>
<evidence type="ECO:0000313" key="4">
    <source>
        <dbReference type="EMBL" id="KAF2154438.1"/>
    </source>
</evidence>
<evidence type="ECO:0000256" key="2">
    <source>
        <dbReference type="SAM" id="Phobius"/>
    </source>
</evidence>
<dbReference type="OrthoDB" id="4225201at2759"/>
<keyword evidence="2" id="KW-0812">Transmembrane</keyword>
<feature type="signal peptide" evidence="3">
    <location>
        <begin position="1"/>
        <end position="20"/>
    </location>
</feature>
<protein>
    <submittedName>
        <fullName evidence="4">Uncharacterized protein</fullName>
    </submittedName>
</protein>
<feature type="region of interest" description="Disordered" evidence="1">
    <location>
        <begin position="510"/>
        <end position="596"/>
    </location>
</feature>
<sequence>MLYSILTPLLIAWYTAQSTAAPLLQDSPAADATQSQSYPSGWPLDIGTPLDTATPWIDSTSELSSNQADIAVACQACGENGADAYPVFDFKIEHASVQDCSIACAINGSTVHLSEAHPTSSLSVEAPNQAGYLLRAELYCKSENIDGLVVNSPVVSFYLDPVEAPSAGKAGFTIAATASGHISSITLFSRVSTGELSAIPSLPSTGSKEDALEIIRKVEALHHILSDQLNNHVPPNPDDSQSPETLSAAEQTQTSHTAEQCITRFKQEAACAARRASKGVADRILSLLNQLGPSIGEDRAARYSDHVQSAMLAVENHFDCDKKKSEKEAIKVTVTEVSADIDQAPTTKTIDQKVDLSKVPKRLIQALEVLAAALGLGGLFAFLRRRYCSLRRRVERLADREERIKAREYRRAARKEQRRRRWAAIKNSLTSCFTGGSSKDDEEKLGLIMNAAEEGHSDMTIGAAMSHLDGLHYAHDVAVQMAQAGHFAALGPRFHGTSGGLVQQVLDSAMGRTHGQTRSRASSLPSYNSEVLPDYSSQPDESEMVQRSARVVDGMRRPASRTSTTGSSRFTPGSSIPDISPRPSIETLRTQGTEEV</sequence>